<dbReference type="CDD" id="cd11301">
    <property type="entry name" value="Fut1_Fut2_like"/>
    <property type="match status" value="1"/>
</dbReference>
<dbReference type="InterPro" id="IPR002516">
    <property type="entry name" value="Glyco_trans_11"/>
</dbReference>
<keyword evidence="1 3" id="KW-0328">Glycosyltransferase</keyword>
<dbReference type="EMBL" id="JAODUP010000002">
    <property type="protein sequence ID" value="KAK2170570.1"/>
    <property type="molecule type" value="Genomic_DNA"/>
</dbReference>
<comment type="similarity">
    <text evidence="3">Belongs to the glycosyltransferase 11 family.</text>
</comment>
<organism evidence="4 5">
    <name type="scientific">Paralvinella palmiformis</name>
    <dbReference type="NCBI Taxonomy" id="53620"/>
    <lineage>
        <taxon>Eukaryota</taxon>
        <taxon>Metazoa</taxon>
        <taxon>Spiralia</taxon>
        <taxon>Lophotrochozoa</taxon>
        <taxon>Annelida</taxon>
        <taxon>Polychaeta</taxon>
        <taxon>Sedentaria</taxon>
        <taxon>Canalipalpata</taxon>
        <taxon>Terebellida</taxon>
        <taxon>Terebelliformia</taxon>
        <taxon>Alvinellidae</taxon>
        <taxon>Paralvinella</taxon>
    </lineage>
</organism>
<dbReference type="Proteomes" id="UP001208570">
    <property type="component" value="Unassembled WGS sequence"/>
</dbReference>
<dbReference type="Pfam" id="PF01531">
    <property type="entry name" value="Glyco_transf_11"/>
    <property type="match status" value="1"/>
</dbReference>
<keyword evidence="3" id="KW-0812">Transmembrane</keyword>
<evidence type="ECO:0000256" key="3">
    <source>
        <dbReference type="RuleBase" id="RU363129"/>
    </source>
</evidence>
<comment type="subcellular location">
    <subcellularLocation>
        <location evidence="3">Golgi apparatus</location>
        <location evidence="3">Golgi stack membrane</location>
        <topology evidence="3">Single-pass type II membrane protein</topology>
    </subcellularLocation>
</comment>
<evidence type="ECO:0000256" key="1">
    <source>
        <dbReference type="ARBA" id="ARBA00022676"/>
    </source>
</evidence>
<name>A0AAD9KGA6_9ANNE</name>
<sequence>MLRATIILLLVSSLLTTTVWVLLIPYTQLASPIELGDAADKLPDKLVHLDADYHPETVKHLHWQDTYMELNVKARLGNQLFAYAALREFSTMKNSTPIIFPDYGDIAAIFKIKPRPYVQRDRSGFAQFTEMRRNISGTLAEIERLQPGNISFHGYFQSPKYFETVKREIRNEYVFVDVIATEAKEFLRSQIPKSWLGKEFIQVGIHVRRTDHVSYKFIEQLGFRFPPPSYFELAMAYFEERHSRVQFIVASDDPDWCRDFFRPFDKNVAFSTNHSAAVDLAIMASCSHSITTIGTFSWWAGWLCPGITIYYANYNKRPSWVSMVLNPSHYIPDDEYNHWIAMRREDDKNVFRKTIITEEEWEAINNI</sequence>
<keyword evidence="2 3" id="KW-0808">Transferase</keyword>
<protein>
    <recommendedName>
        <fullName evidence="3">L-Fucosyltransferase</fullName>
        <ecNumber evidence="3">2.4.1.-</ecNumber>
    </recommendedName>
</protein>
<dbReference type="PANTHER" id="PTHR11927">
    <property type="entry name" value="GALACTOSIDE 2-L-FUCOSYLTRANSFERASE"/>
    <property type="match status" value="1"/>
</dbReference>
<accession>A0AAD9KGA6</accession>
<comment type="pathway">
    <text evidence="3">Protein modification; protein glycosylation.</text>
</comment>
<gene>
    <name evidence="4" type="ORF">LSH36_2g14114</name>
</gene>
<dbReference type="GO" id="GO:0005975">
    <property type="term" value="P:carbohydrate metabolic process"/>
    <property type="evidence" value="ECO:0007669"/>
    <property type="project" value="InterPro"/>
</dbReference>
<evidence type="ECO:0000313" key="5">
    <source>
        <dbReference type="Proteomes" id="UP001208570"/>
    </source>
</evidence>
<dbReference type="GO" id="GO:0032580">
    <property type="term" value="C:Golgi cisterna membrane"/>
    <property type="evidence" value="ECO:0007669"/>
    <property type="project" value="UniProtKB-SubCell"/>
</dbReference>
<keyword evidence="3" id="KW-0325">Glycoprotein</keyword>
<keyword evidence="3" id="KW-0333">Golgi apparatus</keyword>
<reference evidence="4" key="1">
    <citation type="journal article" date="2023" name="Mol. Biol. Evol.">
        <title>Third-Generation Sequencing Reveals the Adaptive Role of the Epigenome in Three Deep-Sea Polychaetes.</title>
        <authorList>
            <person name="Perez M."/>
            <person name="Aroh O."/>
            <person name="Sun Y."/>
            <person name="Lan Y."/>
            <person name="Juniper S.K."/>
            <person name="Young C.R."/>
            <person name="Angers B."/>
            <person name="Qian P.Y."/>
        </authorList>
    </citation>
    <scope>NUCLEOTIDE SEQUENCE</scope>
    <source>
        <strain evidence="4">P08H-3</strain>
    </source>
</reference>
<dbReference type="PANTHER" id="PTHR11927:SF9">
    <property type="entry name" value="L-FUCOSYLTRANSFERASE"/>
    <property type="match status" value="1"/>
</dbReference>
<dbReference type="Gene3D" id="3.40.50.11350">
    <property type="match status" value="1"/>
</dbReference>
<keyword evidence="3" id="KW-0735">Signal-anchor</keyword>
<evidence type="ECO:0000256" key="2">
    <source>
        <dbReference type="ARBA" id="ARBA00022679"/>
    </source>
</evidence>
<dbReference type="EC" id="2.4.1.-" evidence="3"/>
<dbReference type="GO" id="GO:0008107">
    <property type="term" value="F:galactoside 2-alpha-L-fucosyltransferase activity"/>
    <property type="evidence" value="ECO:0007669"/>
    <property type="project" value="InterPro"/>
</dbReference>
<comment type="caution">
    <text evidence="4">The sequence shown here is derived from an EMBL/GenBank/DDBJ whole genome shotgun (WGS) entry which is preliminary data.</text>
</comment>
<keyword evidence="5" id="KW-1185">Reference proteome</keyword>
<proteinExistence type="inferred from homology"/>
<evidence type="ECO:0000313" key="4">
    <source>
        <dbReference type="EMBL" id="KAK2170570.1"/>
    </source>
</evidence>
<dbReference type="AlphaFoldDB" id="A0AAD9KGA6"/>